<name>A0ABT0TSL7_9HELI</name>
<dbReference type="InterPro" id="IPR035907">
    <property type="entry name" value="Hppk_sf"/>
</dbReference>
<keyword evidence="7" id="KW-0418">Kinase</keyword>
<dbReference type="RefSeq" id="WP_250603469.1">
    <property type="nucleotide sequence ID" value="NZ_JAMOKW010000002.1"/>
</dbReference>
<evidence type="ECO:0000256" key="12">
    <source>
        <dbReference type="ARBA" id="ARBA00033413"/>
    </source>
</evidence>
<dbReference type="Gene3D" id="3.30.70.560">
    <property type="entry name" value="7,8-Dihydro-6-hydroxymethylpterin-pyrophosphokinase HPPK"/>
    <property type="match status" value="1"/>
</dbReference>
<dbReference type="NCBIfam" id="TIGR01498">
    <property type="entry name" value="folK"/>
    <property type="match status" value="1"/>
</dbReference>
<dbReference type="EC" id="2.7.6.3" evidence="3"/>
<sequence length="203" mass="23939">MEQEFLENKPCLNSYFGSKSYKITSLKKDFLLYTPKHFPKNNTFSLTRKIPKSRFIRPPSPYDLFKNNSKLKSYTLLGIGSNQGDSLTIFWKLFLRLKKKNAIIAYSPFLKNPAFGYTQQADFYNGIVWIKTQLCCADFFSFCFYLERIFGRKRKREFKNAPRTLDLDILGFKNKTIRFKHLCIPHKEWANRPSVTIPLKGFL</sequence>
<evidence type="ECO:0000313" key="15">
    <source>
        <dbReference type="Proteomes" id="UP001057522"/>
    </source>
</evidence>
<dbReference type="PANTHER" id="PTHR43071">
    <property type="entry name" value="2-AMINO-4-HYDROXY-6-HYDROXYMETHYLDIHYDROPTERIDINE PYROPHOSPHOKINASE"/>
    <property type="match status" value="1"/>
</dbReference>
<evidence type="ECO:0000259" key="13">
    <source>
        <dbReference type="PROSITE" id="PS00794"/>
    </source>
</evidence>
<comment type="function">
    <text evidence="10">Catalyzes the transfer of pyrophosphate from adenosine triphosphate (ATP) to 6-hydroxymethyl-7,8-dihydropterin, an enzymatic step in folate biosynthesis pathway.</text>
</comment>
<dbReference type="GO" id="GO:0003848">
    <property type="term" value="F:2-amino-4-hydroxy-6-hydroxymethyldihydropteridine diphosphokinase activity"/>
    <property type="evidence" value="ECO:0007669"/>
    <property type="project" value="UniProtKB-EC"/>
</dbReference>
<dbReference type="EMBL" id="JAMOKX010000001">
    <property type="protein sequence ID" value="MCL9818917.1"/>
    <property type="molecule type" value="Genomic_DNA"/>
</dbReference>
<evidence type="ECO:0000256" key="7">
    <source>
        <dbReference type="ARBA" id="ARBA00022777"/>
    </source>
</evidence>
<gene>
    <name evidence="14" type="primary">folK</name>
    <name evidence="14" type="ORF">NCR95_01805</name>
</gene>
<evidence type="ECO:0000313" key="14">
    <source>
        <dbReference type="EMBL" id="MCL9818917.1"/>
    </source>
</evidence>
<accession>A0ABT0TSL7</accession>
<reference evidence="14" key="1">
    <citation type="submission" date="2022-06" db="EMBL/GenBank/DDBJ databases">
        <title>Helicobacter colisuis sp. nov.</title>
        <authorList>
            <person name="Papic B."/>
            <person name="Gruntar I."/>
        </authorList>
    </citation>
    <scope>NUCLEOTIDE SEQUENCE</scope>
    <source>
        <strain evidence="14">11154-15</strain>
    </source>
</reference>
<keyword evidence="9" id="KW-0289">Folate biosynthesis</keyword>
<keyword evidence="6" id="KW-0547">Nucleotide-binding</keyword>
<dbReference type="Proteomes" id="UP001057522">
    <property type="component" value="Unassembled WGS sequence"/>
</dbReference>
<evidence type="ECO:0000256" key="6">
    <source>
        <dbReference type="ARBA" id="ARBA00022741"/>
    </source>
</evidence>
<keyword evidence="15" id="KW-1185">Reference proteome</keyword>
<organism evidence="14 15">
    <name type="scientific">Helicobacter colisuis</name>
    <dbReference type="NCBI Taxonomy" id="2949739"/>
    <lineage>
        <taxon>Bacteria</taxon>
        <taxon>Pseudomonadati</taxon>
        <taxon>Campylobacterota</taxon>
        <taxon>Epsilonproteobacteria</taxon>
        <taxon>Campylobacterales</taxon>
        <taxon>Helicobacteraceae</taxon>
        <taxon>Helicobacter</taxon>
    </lineage>
</organism>
<comment type="caution">
    <text evidence="14">The sequence shown here is derived from an EMBL/GenBank/DDBJ whole genome shotgun (WGS) entry which is preliminary data.</text>
</comment>
<evidence type="ECO:0000256" key="10">
    <source>
        <dbReference type="ARBA" id="ARBA00029409"/>
    </source>
</evidence>
<comment type="pathway">
    <text evidence="1">Cofactor biosynthesis; tetrahydrofolate biosynthesis; 2-amino-4-hydroxy-6-hydroxymethyl-7,8-dihydropteridine diphosphate from 7,8-dihydroneopterin triphosphate: step 4/4.</text>
</comment>
<dbReference type="PROSITE" id="PS00794">
    <property type="entry name" value="HPPK"/>
    <property type="match status" value="1"/>
</dbReference>
<dbReference type="CDD" id="cd00483">
    <property type="entry name" value="HPPK"/>
    <property type="match status" value="1"/>
</dbReference>
<proteinExistence type="inferred from homology"/>
<evidence type="ECO:0000256" key="3">
    <source>
        <dbReference type="ARBA" id="ARBA00013253"/>
    </source>
</evidence>
<evidence type="ECO:0000256" key="8">
    <source>
        <dbReference type="ARBA" id="ARBA00022840"/>
    </source>
</evidence>
<dbReference type="InterPro" id="IPR000550">
    <property type="entry name" value="Hppk"/>
</dbReference>
<dbReference type="Pfam" id="PF01288">
    <property type="entry name" value="HPPK"/>
    <property type="match status" value="1"/>
</dbReference>
<comment type="similarity">
    <text evidence="2">Belongs to the HPPK family.</text>
</comment>
<protein>
    <recommendedName>
        <fullName evidence="4">2-amino-4-hydroxy-6-hydroxymethyldihydropteridine pyrophosphokinase</fullName>
        <ecNumber evidence="3">2.7.6.3</ecNumber>
    </recommendedName>
    <alternativeName>
        <fullName evidence="11">6-hydroxymethyl-7,8-dihydropterin pyrophosphokinase</fullName>
    </alternativeName>
    <alternativeName>
        <fullName evidence="12">7,8-dihydro-6-hydroxymethylpterin-pyrophosphokinase</fullName>
    </alternativeName>
</protein>
<keyword evidence="5 14" id="KW-0808">Transferase</keyword>
<evidence type="ECO:0000256" key="4">
    <source>
        <dbReference type="ARBA" id="ARBA00016218"/>
    </source>
</evidence>
<evidence type="ECO:0000256" key="11">
    <source>
        <dbReference type="ARBA" id="ARBA00029766"/>
    </source>
</evidence>
<evidence type="ECO:0000256" key="2">
    <source>
        <dbReference type="ARBA" id="ARBA00005810"/>
    </source>
</evidence>
<feature type="domain" description="7,8-dihydro-6-hydroxymethylpterin-pyrophosphokinase" evidence="13">
    <location>
        <begin position="159"/>
        <end position="170"/>
    </location>
</feature>
<evidence type="ECO:0000256" key="9">
    <source>
        <dbReference type="ARBA" id="ARBA00022909"/>
    </source>
</evidence>
<dbReference type="PANTHER" id="PTHR43071:SF1">
    <property type="entry name" value="2-AMINO-4-HYDROXY-6-HYDROXYMETHYLDIHYDROPTERIDINE PYROPHOSPHOKINASE"/>
    <property type="match status" value="1"/>
</dbReference>
<evidence type="ECO:0000256" key="5">
    <source>
        <dbReference type="ARBA" id="ARBA00022679"/>
    </source>
</evidence>
<evidence type="ECO:0000256" key="1">
    <source>
        <dbReference type="ARBA" id="ARBA00005051"/>
    </source>
</evidence>
<keyword evidence="8" id="KW-0067">ATP-binding</keyword>
<dbReference type="SUPFAM" id="SSF55083">
    <property type="entry name" value="6-hydroxymethyl-7,8-dihydropterin pyrophosphokinase, HPPK"/>
    <property type="match status" value="1"/>
</dbReference>